<dbReference type="InterPro" id="IPR059005">
    <property type="entry name" value="LETM1_C"/>
</dbReference>
<comment type="caution">
    <text evidence="24">The sequence shown here is derived from an EMBL/GenBank/DDBJ whole genome shotgun (WGS) entry which is preliminary data.</text>
</comment>
<comment type="similarity">
    <text evidence="2">Belongs to the LETM1 family.</text>
</comment>
<evidence type="ECO:0000256" key="16">
    <source>
        <dbReference type="ARBA" id="ARBA00023136"/>
    </source>
</evidence>
<feature type="compositionally biased region" description="Basic and acidic residues" evidence="20">
    <location>
        <begin position="935"/>
        <end position="947"/>
    </location>
</feature>
<evidence type="ECO:0000256" key="11">
    <source>
        <dbReference type="ARBA" id="ARBA00022946"/>
    </source>
</evidence>
<dbReference type="GO" id="GO:0030003">
    <property type="term" value="P:intracellular monoatomic cation homeostasis"/>
    <property type="evidence" value="ECO:0007669"/>
    <property type="project" value="TreeGrafter"/>
</dbReference>
<organism evidence="24 25">
    <name type="scientific">Meganyctiphanes norvegica</name>
    <name type="common">Northern krill</name>
    <name type="synonym">Thysanopoda norvegica</name>
    <dbReference type="NCBI Taxonomy" id="48144"/>
    <lineage>
        <taxon>Eukaryota</taxon>
        <taxon>Metazoa</taxon>
        <taxon>Ecdysozoa</taxon>
        <taxon>Arthropoda</taxon>
        <taxon>Crustacea</taxon>
        <taxon>Multicrustacea</taxon>
        <taxon>Malacostraca</taxon>
        <taxon>Eumalacostraca</taxon>
        <taxon>Eucarida</taxon>
        <taxon>Euphausiacea</taxon>
        <taxon>Euphausiidae</taxon>
        <taxon>Meganyctiphanes</taxon>
    </lineage>
</organism>
<dbReference type="Pfam" id="PF26561">
    <property type="entry name" value="LETM1_C"/>
    <property type="match status" value="1"/>
</dbReference>
<dbReference type="PANTHER" id="PTHR14009:SF1">
    <property type="entry name" value="MITOCHONDRIAL PROTON_CALCIUM EXCHANGER PROTEIN"/>
    <property type="match status" value="1"/>
</dbReference>
<evidence type="ECO:0000256" key="18">
    <source>
        <dbReference type="PROSITE-ProRule" id="PRU01094"/>
    </source>
</evidence>
<proteinExistence type="inferred from homology"/>
<evidence type="ECO:0000256" key="2">
    <source>
        <dbReference type="ARBA" id="ARBA00009584"/>
    </source>
</evidence>
<feature type="compositionally biased region" description="Polar residues" evidence="20">
    <location>
        <begin position="873"/>
        <end position="893"/>
    </location>
</feature>
<evidence type="ECO:0000256" key="6">
    <source>
        <dbReference type="ARBA" id="ARBA00022568"/>
    </source>
</evidence>
<dbReference type="Proteomes" id="UP001497623">
    <property type="component" value="Unassembled WGS sequence"/>
</dbReference>
<dbReference type="EMBL" id="CAXKWB010008299">
    <property type="protein sequence ID" value="CAL4090637.1"/>
    <property type="molecule type" value="Genomic_DNA"/>
</dbReference>
<keyword evidence="14" id="KW-0406">Ion transport</keyword>
<dbReference type="PROSITE" id="PS50222">
    <property type="entry name" value="EF_HAND_2"/>
    <property type="match status" value="1"/>
</dbReference>
<evidence type="ECO:0000259" key="23">
    <source>
        <dbReference type="PROSITE" id="PS51758"/>
    </source>
</evidence>
<dbReference type="InterPro" id="IPR033122">
    <property type="entry name" value="LETM1-like_RBD"/>
</dbReference>
<sequence length="971" mass="108873">MRGKCSSFGDIRFMNIVLLHDSRIAINSLSFLLIQSSWRSLSLSIMLVVDATDCSDSVDKSLSAVEYCESWIHSMRWACSSTLTASTASQGRGMRPVLNQQLMLKGLLAVPMTTRNGLRGTAFPVMGNFFPSEESHSNNLINTIINSFARASIKRKLQFDAVVIRGYQEGITATKRRLAKQDLLYFSFGKRCLYRVCLSRIFLAIHVLANALCRKEKKNSLLRTVTDLFRLVPFAVFVVVPFMELLLPVALKLFPGMLPSTFESANEKEAKMKKTLKMKIEMAKFLQKTLDNMPVQAKERSRSSQTAKDFTQFYDKVQTRGGVVSNEEIMNFSKLFEDEITLDSLTRPQLVALCKMLEMQSFGTNNFLRFQIRLKVRALVADDKTIQHEGVGSLAVWELQQACKSRGMRAYGLSKQRLQSQLKGWLELSLDEQVPISLLLMSRMLFVAPEVTPESLAATISTLPEEVATMTRAKIGKSEGKIDNKTRLDVIRSEEKKIKEDKQELMAADLEKKKREEVMKKKTEEEAKKREAMRKAVEETQADILATATAASMDSQVDLPLSTGKILAEGIQVTKATVSHTGEIEKDAELLVDRAPVIQDKATVLESAEVLTEDLTIKAAKEQLSSLLQQELTAEDLHDVEEALEFLGVEKKQLLYETKELAALKAELASYKEHTMDFKQALVDANMDRKEIRESKAARRLFHKVNKMIGRMDPLLTALSKEKDSLQKMVDAGDAKQKQKADLVSVEELITHMSHVSKAPDISKVEMIRSVLERMDEDKDGAVKVEHVMRVLELMTADKVGISPKLFEEVIEMMAKEQQMETTKLIARALESNVDQPEPPVVEVSSAESTSFIDPSTTTDSSTVESTSYDEPSITNKITQPEETYIADTSQTDHSQHTEKDTTATKEDSSELSLNLQESLEDSQKNQSDSPSSVEEERKKSQLDEAIIHSSSSSSSSNGEHSHKKEVKQSQ</sequence>
<evidence type="ECO:0000256" key="8">
    <source>
        <dbReference type="ARBA" id="ARBA00022723"/>
    </source>
</evidence>
<comment type="subcellular location">
    <subcellularLocation>
        <location evidence="1">Mitochondrion inner membrane</location>
        <topology evidence="1">Single-pass membrane protein</topology>
    </subcellularLocation>
</comment>
<evidence type="ECO:0000256" key="5">
    <source>
        <dbReference type="ARBA" id="ARBA00022449"/>
    </source>
</evidence>
<feature type="compositionally biased region" description="Low complexity" evidence="20">
    <location>
        <begin position="849"/>
        <end position="870"/>
    </location>
</feature>
<feature type="compositionally biased region" description="Basic and acidic residues" evidence="20">
    <location>
        <begin position="894"/>
        <end position="909"/>
    </location>
</feature>
<evidence type="ECO:0000256" key="19">
    <source>
        <dbReference type="SAM" id="Coils"/>
    </source>
</evidence>
<evidence type="ECO:0000256" key="13">
    <source>
        <dbReference type="ARBA" id="ARBA00023054"/>
    </source>
</evidence>
<keyword evidence="25" id="KW-1185">Reference proteome</keyword>
<keyword evidence="11" id="KW-0809">Transit peptide</keyword>
<feature type="domain" description="Letm1 RBD" evidence="23">
    <location>
        <begin position="274"/>
        <end position="465"/>
    </location>
</feature>
<evidence type="ECO:0000256" key="4">
    <source>
        <dbReference type="ARBA" id="ARBA00022448"/>
    </source>
</evidence>
<feature type="compositionally biased region" description="Basic residues" evidence="20">
    <location>
        <begin position="962"/>
        <end position="971"/>
    </location>
</feature>
<evidence type="ECO:0000256" key="9">
    <source>
        <dbReference type="ARBA" id="ARBA00022792"/>
    </source>
</evidence>
<dbReference type="InterPro" id="IPR011992">
    <property type="entry name" value="EF-hand-dom_pair"/>
</dbReference>
<evidence type="ECO:0000256" key="17">
    <source>
        <dbReference type="ARBA" id="ARBA00031360"/>
    </source>
</evidence>
<dbReference type="GO" id="GO:0043022">
    <property type="term" value="F:ribosome binding"/>
    <property type="evidence" value="ECO:0007669"/>
    <property type="project" value="InterPro"/>
</dbReference>
<keyword evidence="5" id="KW-0050">Antiport</keyword>
<evidence type="ECO:0000256" key="1">
    <source>
        <dbReference type="ARBA" id="ARBA00004434"/>
    </source>
</evidence>
<feature type="domain" description="EF-hand" evidence="22">
    <location>
        <begin position="763"/>
        <end position="798"/>
    </location>
</feature>
<evidence type="ECO:0000259" key="22">
    <source>
        <dbReference type="PROSITE" id="PS50222"/>
    </source>
</evidence>
<feature type="region of interest" description="Disordered" evidence="20">
    <location>
        <begin position="832"/>
        <end position="971"/>
    </location>
</feature>
<dbReference type="GO" id="GO:0015297">
    <property type="term" value="F:antiporter activity"/>
    <property type="evidence" value="ECO:0007669"/>
    <property type="project" value="UniProtKB-KW"/>
</dbReference>
<evidence type="ECO:0000256" key="15">
    <source>
        <dbReference type="ARBA" id="ARBA00023128"/>
    </source>
</evidence>
<evidence type="ECO:0000256" key="12">
    <source>
        <dbReference type="ARBA" id="ARBA00022989"/>
    </source>
</evidence>
<dbReference type="SUPFAM" id="SSF47473">
    <property type="entry name" value="EF-hand"/>
    <property type="match status" value="1"/>
</dbReference>
<keyword evidence="9" id="KW-0999">Mitochondrion inner membrane</keyword>
<keyword evidence="4" id="KW-0813">Transport</keyword>
<gene>
    <name evidence="24" type="ORF">MNOR_LOCUS14069</name>
</gene>
<evidence type="ECO:0000256" key="20">
    <source>
        <dbReference type="SAM" id="MobiDB-lite"/>
    </source>
</evidence>
<evidence type="ECO:0000256" key="3">
    <source>
        <dbReference type="ARBA" id="ARBA00020557"/>
    </source>
</evidence>
<evidence type="ECO:0000256" key="21">
    <source>
        <dbReference type="SAM" id="Phobius"/>
    </source>
</evidence>
<dbReference type="AlphaFoldDB" id="A0AAV2QNK1"/>
<keyword evidence="7 21" id="KW-0812">Transmembrane</keyword>
<accession>A0AAV2QNK1</accession>
<dbReference type="GO" id="GO:0005743">
    <property type="term" value="C:mitochondrial inner membrane"/>
    <property type="evidence" value="ECO:0007669"/>
    <property type="project" value="UniProtKB-SubCell"/>
</dbReference>
<keyword evidence="12 21" id="KW-1133">Transmembrane helix</keyword>
<feature type="coiled-coil region" evidence="19">
    <location>
        <begin position="491"/>
        <end position="540"/>
    </location>
</feature>
<evidence type="ECO:0000256" key="10">
    <source>
        <dbReference type="ARBA" id="ARBA00022837"/>
    </source>
</evidence>
<keyword evidence="6" id="KW-0109">Calcium transport</keyword>
<dbReference type="GO" id="GO:0005509">
    <property type="term" value="F:calcium ion binding"/>
    <property type="evidence" value="ECO:0007669"/>
    <property type="project" value="InterPro"/>
</dbReference>
<evidence type="ECO:0000313" key="25">
    <source>
        <dbReference type="Proteomes" id="UP001497623"/>
    </source>
</evidence>
<dbReference type="Pfam" id="PF07766">
    <property type="entry name" value="LETM1_RBD"/>
    <property type="match status" value="1"/>
</dbReference>
<keyword evidence="8" id="KW-0479">Metal-binding</keyword>
<name>A0AAV2QNK1_MEGNR</name>
<keyword evidence="16 21" id="KW-0472">Membrane</keyword>
<dbReference type="PROSITE" id="PS51758">
    <property type="entry name" value="LETM1_RBD"/>
    <property type="match status" value="1"/>
</dbReference>
<reference evidence="24 25" key="1">
    <citation type="submission" date="2024-05" db="EMBL/GenBank/DDBJ databases">
        <authorList>
            <person name="Wallberg A."/>
        </authorList>
    </citation>
    <scope>NUCLEOTIDE SEQUENCE [LARGE SCALE GENOMIC DNA]</scope>
</reference>
<keyword evidence="10" id="KW-0106">Calcium</keyword>
<dbReference type="InterPro" id="IPR044202">
    <property type="entry name" value="LETM1/MDM38-like"/>
</dbReference>
<evidence type="ECO:0000313" key="24">
    <source>
        <dbReference type="EMBL" id="CAL4090637.1"/>
    </source>
</evidence>
<evidence type="ECO:0000256" key="7">
    <source>
        <dbReference type="ARBA" id="ARBA00022692"/>
    </source>
</evidence>
<dbReference type="PANTHER" id="PTHR14009">
    <property type="entry name" value="LEUCINE ZIPPER-EF-HAND CONTAINING TRANSMEMBRANE PROTEIN"/>
    <property type="match status" value="1"/>
</dbReference>
<keyword evidence="13 19" id="KW-0175">Coiled coil</keyword>
<feature type="non-terminal residue" evidence="24">
    <location>
        <position position="971"/>
    </location>
</feature>
<protein>
    <recommendedName>
        <fullName evidence="3">Mitochondrial proton/calcium exchanger protein</fullName>
    </recommendedName>
    <alternativeName>
        <fullName evidence="17">Leucine zipper-EF-hand-containing transmembrane protein 1</fullName>
    </alternativeName>
</protein>
<keyword evidence="15 18" id="KW-0496">Mitochondrion</keyword>
<feature type="transmembrane region" description="Helical" evidence="21">
    <location>
        <begin position="234"/>
        <end position="254"/>
    </location>
</feature>
<dbReference type="InterPro" id="IPR002048">
    <property type="entry name" value="EF_hand_dom"/>
</dbReference>
<evidence type="ECO:0000256" key="14">
    <source>
        <dbReference type="ARBA" id="ARBA00023065"/>
    </source>
</evidence>